<dbReference type="Gene3D" id="3.40.50.720">
    <property type="entry name" value="NAD(P)-binding Rossmann-like Domain"/>
    <property type="match status" value="1"/>
</dbReference>
<organism evidence="3 4">
    <name type="scientific">Dactylonectria estremocensis</name>
    <dbReference type="NCBI Taxonomy" id="1079267"/>
    <lineage>
        <taxon>Eukaryota</taxon>
        <taxon>Fungi</taxon>
        <taxon>Dikarya</taxon>
        <taxon>Ascomycota</taxon>
        <taxon>Pezizomycotina</taxon>
        <taxon>Sordariomycetes</taxon>
        <taxon>Hypocreomycetidae</taxon>
        <taxon>Hypocreales</taxon>
        <taxon>Nectriaceae</taxon>
        <taxon>Dactylonectria</taxon>
    </lineage>
</organism>
<dbReference type="AlphaFoldDB" id="A0A9P9I9L4"/>
<evidence type="ECO:0000313" key="4">
    <source>
        <dbReference type="Proteomes" id="UP000717696"/>
    </source>
</evidence>
<feature type="transmembrane region" description="Helical" evidence="1">
    <location>
        <begin position="234"/>
        <end position="253"/>
    </location>
</feature>
<feature type="domain" description="Enoyl reductase (ER)" evidence="2">
    <location>
        <begin position="13"/>
        <end position="309"/>
    </location>
</feature>
<dbReference type="CDD" id="cd08276">
    <property type="entry name" value="MDR7"/>
    <property type="match status" value="1"/>
</dbReference>
<dbReference type="EMBL" id="JAGMUU010000047">
    <property type="protein sequence ID" value="KAH7113163.1"/>
    <property type="molecule type" value="Genomic_DNA"/>
</dbReference>
<gene>
    <name evidence="3" type="ORF">B0J13DRAFT_590776</name>
</gene>
<dbReference type="InterPro" id="IPR036291">
    <property type="entry name" value="NAD(P)-bd_dom_sf"/>
</dbReference>
<dbReference type="InterPro" id="IPR052711">
    <property type="entry name" value="Zinc_ADH-like"/>
</dbReference>
<dbReference type="Gene3D" id="3.90.180.10">
    <property type="entry name" value="Medium-chain alcohol dehydrogenases, catalytic domain"/>
    <property type="match status" value="1"/>
</dbReference>
<dbReference type="SMART" id="SM00829">
    <property type="entry name" value="PKS_ER"/>
    <property type="match status" value="1"/>
</dbReference>
<evidence type="ECO:0000313" key="3">
    <source>
        <dbReference type="EMBL" id="KAH7113163.1"/>
    </source>
</evidence>
<dbReference type="InterPro" id="IPR011032">
    <property type="entry name" value="GroES-like_sf"/>
</dbReference>
<dbReference type="GO" id="GO:0016491">
    <property type="term" value="F:oxidoreductase activity"/>
    <property type="evidence" value="ECO:0007669"/>
    <property type="project" value="InterPro"/>
</dbReference>
<dbReference type="InterPro" id="IPR020843">
    <property type="entry name" value="ER"/>
</dbReference>
<keyword evidence="1" id="KW-0812">Transmembrane</keyword>
<dbReference type="SUPFAM" id="SSF50129">
    <property type="entry name" value="GroES-like"/>
    <property type="match status" value="1"/>
</dbReference>
<dbReference type="Proteomes" id="UP000717696">
    <property type="component" value="Unassembled WGS sequence"/>
</dbReference>
<dbReference type="Pfam" id="PF00107">
    <property type="entry name" value="ADH_zinc_N"/>
    <property type="match status" value="1"/>
</dbReference>
<name>A0A9P9I9L4_9HYPO</name>
<dbReference type="OrthoDB" id="3509362at2759"/>
<keyword evidence="4" id="KW-1185">Reference proteome</keyword>
<keyword evidence="1" id="KW-0472">Membrane</keyword>
<dbReference type="InterPro" id="IPR013149">
    <property type="entry name" value="ADH-like_C"/>
</dbReference>
<evidence type="ECO:0000256" key="1">
    <source>
        <dbReference type="SAM" id="Phobius"/>
    </source>
</evidence>
<keyword evidence="1" id="KW-1133">Transmembrane helix</keyword>
<dbReference type="PANTHER" id="PTHR45033:SF2">
    <property type="entry name" value="ZINC-TYPE ALCOHOL DEHYDROGENASE-LIKE PROTEIN C1773.06C"/>
    <property type="match status" value="1"/>
</dbReference>
<reference evidence="3" key="1">
    <citation type="journal article" date="2021" name="Nat. Commun.">
        <title>Genetic determinants of endophytism in the Arabidopsis root mycobiome.</title>
        <authorList>
            <person name="Mesny F."/>
            <person name="Miyauchi S."/>
            <person name="Thiergart T."/>
            <person name="Pickel B."/>
            <person name="Atanasova L."/>
            <person name="Karlsson M."/>
            <person name="Huettel B."/>
            <person name="Barry K.W."/>
            <person name="Haridas S."/>
            <person name="Chen C."/>
            <person name="Bauer D."/>
            <person name="Andreopoulos W."/>
            <person name="Pangilinan J."/>
            <person name="LaButti K."/>
            <person name="Riley R."/>
            <person name="Lipzen A."/>
            <person name="Clum A."/>
            <person name="Drula E."/>
            <person name="Henrissat B."/>
            <person name="Kohler A."/>
            <person name="Grigoriev I.V."/>
            <person name="Martin F.M."/>
            <person name="Hacquard S."/>
        </authorList>
    </citation>
    <scope>NUCLEOTIDE SEQUENCE</scope>
    <source>
        <strain evidence="3">MPI-CAGE-AT-0021</strain>
    </source>
</reference>
<comment type="caution">
    <text evidence="3">The sequence shown here is derived from an EMBL/GenBank/DDBJ whole genome shotgun (WGS) entry which is preliminary data.</text>
</comment>
<evidence type="ECO:0000259" key="2">
    <source>
        <dbReference type="SMART" id="SM00829"/>
    </source>
</evidence>
<dbReference type="SUPFAM" id="SSF51735">
    <property type="entry name" value="NAD(P)-binding Rossmann-fold domains"/>
    <property type="match status" value="1"/>
</dbReference>
<dbReference type="InterPro" id="IPR013154">
    <property type="entry name" value="ADH-like_N"/>
</dbReference>
<dbReference type="PANTHER" id="PTHR45033">
    <property type="match status" value="1"/>
</dbReference>
<proteinExistence type="predicted"/>
<dbReference type="Pfam" id="PF08240">
    <property type="entry name" value="ADH_N"/>
    <property type="match status" value="1"/>
</dbReference>
<sequence>MATQQVFRLSQRTSIQDLKVLTEAVPEPAAHEVLIRIRNVALNFRDYAVATGQYPFPVKGDVIPGSDMAGEVVTSGSMVGGFSQGDKVIASFDLNTLYGAVKDWHHSLGGCYDGVLREYITLPSSVLVKVPTESRLSFAQMSALVCTGTTAWNALYGNLPLKPGQVVLFLGTGGVSITGLILAKAAGATTIITSSSDAKLKYWSEEVLKITNGRGADDILENGGAGTISESINAVAYGGSIAVIGFLATCAVVRGIMVGSKQQLEDVTRFVTSKNLSVPVEKEFGFSRDEAIAACKYMTSGQHVGKIRITVS</sequence>
<protein>
    <submittedName>
        <fullName evidence="3">Chaperonin 10-like protein</fullName>
    </submittedName>
</protein>
<accession>A0A9P9I9L4</accession>